<dbReference type="Gene3D" id="2.60.40.1180">
    <property type="entry name" value="Golgi alpha-mannosidase II"/>
    <property type="match status" value="2"/>
</dbReference>
<dbReference type="Pfam" id="PF01055">
    <property type="entry name" value="Glyco_hydro_31_2nd"/>
    <property type="match status" value="1"/>
</dbReference>
<protein>
    <submittedName>
        <fullName evidence="8">Alpha-D-xyloside xylohydrolase</fullName>
        <ecNumber evidence="8">3.2.1.177</ecNumber>
    </submittedName>
</protein>
<evidence type="ECO:0000259" key="6">
    <source>
        <dbReference type="Pfam" id="PF17137"/>
    </source>
</evidence>
<proteinExistence type="inferred from homology"/>
<dbReference type="SUPFAM" id="SSF51445">
    <property type="entry name" value="(Trans)glycosidases"/>
    <property type="match status" value="1"/>
</dbReference>
<reference evidence="8 9" key="1">
    <citation type="submission" date="2023-07" db="EMBL/GenBank/DDBJ databases">
        <title>Sorghum-associated microbial communities from plants grown in Nebraska, USA.</title>
        <authorList>
            <person name="Schachtman D."/>
        </authorList>
    </citation>
    <scope>NUCLEOTIDE SEQUENCE [LARGE SCALE GENOMIC DNA]</scope>
    <source>
        <strain evidence="8 9">DS2154</strain>
    </source>
</reference>
<dbReference type="GO" id="GO:0061634">
    <property type="term" value="F:alpha-D-xyloside xylohydrolase"/>
    <property type="evidence" value="ECO:0007669"/>
    <property type="project" value="UniProtKB-EC"/>
</dbReference>
<dbReference type="InterPro" id="IPR051816">
    <property type="entry name" value="Glycosyl_Hydrolase_31"/>
</dbReference>
<name>A0ABU1MUW1_9CAUL</name>
<dbReference type="EC" id="3.2.1.177" evidence="8"/>
<gene>
    <name evidence="8" type="ORF">J2800_000597</name>
</gene>
<dbReference type="Pfam" id="PF17137">
    <property type="entry name" value="DUF5110"/>
    <property type="match status" value="1"/>
</dbReference>
<evidence type="ECO:0000256" key="2">
    <source>
        <dbReference type="RuleBase" id="RU361185"/>
    </source>
</evidence>
<evidence type="ECO:0000259" key="7">
    <source>
        <dbReference type="Pfam" id="PF21365"/>
    </source>
</evidence>
<feature type="domain" description="Glycosyl hydrolase family 31 C-terminal" evidence="7">
    <location>
        <begin position="594"/>
        <end position="681"/>
    </location>
</feature>
<feature type="domain" description="Glycoside hydrolase family 31 N-terminal" evidence="5">
    <location>
        <begin position="59"/>
        <end position="219"/>
    </location>
</feature>
<dbReference type="InterPro" id="IPR011013">
    <property type="entry name" value="Gal_mutarotase_sf_dom"/>
</dbReference>
<dbReference type="RefSeq" id="WP_310029106.1">
    <property type="nucleotide sequence ID" value="NZ_JAVDRL010000002.1"/>
</dbReference>
<dbReference type="Gene3D" id="3.20.20.80">
    <property type="entry name" value="Glycosidases"/>
    <property type="match status" value="1"/>
</dbReference>
<evidence type="ECO:0000259" key="4">
    <source>
        <dbReference type="Pfam" id="PF01055"/>
    </source>
</evidence>
<dbReference type="EMBL" id="JAVDRL010000002">
    <property type="protein sequence ID" value="MDR6529873.1"/>
    <property type="molecule type" value="Genomic_DNA"/>
</dbReference>
<evidence type="ECO:0000313" key="8">
    <source>
        <dbReference type="EMBL" id="MDR6529873.1"/>
    </source>
</evidence>
<keyword evidence="9" id="KW-1185">Reference proteome</keyword>
<dbReference type="InterPro" id="IPR025887">
    <property type="entry name" value="Glyco_hydro_31_N_dom"/>
</dbReference>
<dbReference type="InterPro" id="IPR000322">
    <property type="entry name" value="Glyco_hydro_31_TIM"/>
</dbReference>
<dbReference type="Pfam" id="PF21365">
    <property type="entry name" value="Glyco_hydro_31_3rd"/>
    <property type="match status" value="1"/>
</dbReference>
<evidence type="ECO:0000256" key="3">
    <source>
        <dbReference type="SAM" id="SignalP"/>
    </source>
</evidence>
<organism evidence="8 9">
    <name type="scientific">Caulobacter rhizosphaerae</name>
    <dbReference type="NCBI Taxonomy" id="2010972"/>
    <lineage>
        <taxon>Bacteria</taxon>
        <taxon>Pseudomonadati</taxon>
        <taxon>Pseudomonadota</taxon>
        <taxon>Alphaproteobacteria</taxon>
        <taxon>Caulobacterales</taxon>
        <taxon>Caulobacteraceae</taxon>
        <taxon>Caulobacter</taxon>
    </lineage>
</organism>
<evidence type="ECO:0000256" key="1">
    <source>
        <dbReference type="ARBA" id="ARBA00007806"/>
    </source>
</evidence>
<keyword evidence="2 8" id="KW-0378">Hydrolase</keyword>
<feature type="domain" description="DUF5110" evidence="6">
    <location>
        <begin position="697"/>
        <end position="765"/>
    </location>
</feature>
<dbReference type="Gene3D" id="2.60.40.1760">
    <property type="entry name" value="glycosyl hydrolase (family 31)"/>
    <property type="match status" value="1"/>
</dbReference>
<dbReference type="Pfam" id="PF13802">
    <property type="entry name" value="Gal_mutarotas_2"/>
    <property type="match status" value="1"/>
</dbReference>
<dbReference type="Proteomes" id="UP001262754">
    <property type="component" value="Unassembled WGS sequence"/>
</dbReference>
<dbReference type="InterPro" id="IPR033403">
    <property type="entry name" value="DUF5110"/>
</dbReference>
<dbReference type="SUPFAM" id="SSF51011">
    <property type="entry name" value="Glycosyl hydrolase domain"/>
    <property type="match status" value="1"/>
</dbReference>
<dbReference type="PANTHER" id="PTHR43863:SF2">
    <property type="entry name" value="MALTASE-GLUCOAMYLASE"/>
    <property type="match status" value="1"/>
</dbReference>
<dbReference type="CDD" id="cd14752">
    <property type="entry name" value="GH31_N"/>
    <property type="match status" value="1"/>
</dbReference>
<evidence type="ECO:0000259" key="5">
    <source>
        <dbReference type="Pfam" id="PF13802"/>
    </source>
</evidence>
<keyword evidence="3" id="KW-0732">Signal</keyword>
<dbReference type="InterPro" id="IPR017853">
    <property type="entry name" value="GH"/>
</dbReference>
<accession>A0ABU1MUW1</accession>
<dbReference type="CDD" id="cd06591">
    <property type="entry name" value="GH31_xylosidase_XylS"/>
    <property type="match status" value="1"/>
</dbReference>
<dbReference type="InterPro" id="IPR048395">
    <property type="entry name" value="Glyco_hydro_31_C"/>
</dbReference>
<feature type="signal peptide" evidence="3">
    <location>
        <begin position="1"/>
        <end position="31"/>
    </location>
</feature>
<comment type="similarity">
    <text evidence="1 2">Belongs to the glycosyl hydrolase 31 family.</text>
</comment>
<dbReference type="PANTHER" id="PTHR43863">
    <property type="entry name" value="HYDROLASE, PUTATIVE (AFU_ORTHOLOGUE AFUA_1G03140)-RELATED"/>
    <property type="match status" value="1"/>
</dbReference>
<sequence length="793" mass="87210">MTDAKFQGRARRPWRLLIVGLALAAWPMAEAAHAQARPPASAVQQGEDGLTIRTAQGAVNVQVWGDNIVRVRRYRGAAPERTSLAVVLPRPAQRLRVATTAGGVEITTPALKVAIARDSGAVSFSDAAGKPYTRELLAAGDDGLAPATGGAPGQFSIRQAFEISGPQEFLGLGQHSDGALDRTGHSVLLQQKNTDVAVPMLWSTKGYGILWDNASVTTVEVGLPQAANQLAFRSEAGRDIDYYFIAGSKPDAVIAGYRRLTGAAPMMARWTWGFWQSRERYSSQDELVGIARRYRQMNIPIDAVIQDWQYWAPGQWGSHQFDPARYPDPKKMLADLKAMDVHAIVSVWPRFDADLANTKALEAAGVLFPPTYRNVYPEGSGRWYDAYGKAGRDLYWSQISKSMTPIGFDGYWLDASEAELGGEWGQMRALTTAAGPGAEVYNAYPLMHTTGVYDGQLKDAPGKRPFVLTRSAWLGQQRNAAVTWSGDIHGDWAVFRKQIPAGLNFVASGIPYWNTDIGGFFGGEPSDPDYRELFVRWFQFGAFTPMFRVHGTGPAKEIWRFDEPAQQILRRYVELRYRLLPYIYATSWRVTDQGYTMMRPLEMDFAADPRAHGISDQYLFGQDLLVSPVTQPKAQTRAVYLPGAAPWYDFWTGRRYAGGSTVTAAAPLDVLPIHVRAGAILPLAPVVPHAQAGADAPLEIRVYRGADGAFTLYDDEGDGQGYRQGGRATIDLRWNEARKTLTIGARKGRYPGMPRERVFNIVWVGDQTGAGLAVTPPARTVRYTGQETVVGAP</sequence>
<feature type="domain" description="Glycoside hydrolase family 31 TIM barrel" evidence="4">
    <location>
        <begin position="265"/>
        <end position="585"/>
    </location>
</feature>
<keyword evidence="2 8" id="KW-0326">Glycosidase</keyword>
<evidence type="ECO:0000313" key="9">
    <source>
        <dbReference type="Proteomes" id="UP001262754"/>
    </source>
</evidence>
<feature type="chain" id="PRO_5047533057" evidence="3">
    <location>
        <begin position="32"/>
        <end position="793"/>
    </location>
</feature>
<comment type="caution">
    <text evidence="8">The sequence shown here is derived from an EMBL/GenBank/DDBJ whole genome shotgun (WGS) entry which is preliminary data.</text>
</comment>
<dbReference type="SUPFAM" id="SSF74650">
    <property type="entry name" value="Galactose mutarotase-like"/>
    <property type="match status" value="1"/>
</dbReference>
<dbReference type="InterPro" id="IPR013780">
    <property type="entry name" value="Glyco_hydro_b"/>
</dbReference>